<feature type="non-terminal residue" evidence="4">
    <location>
        <position position="233"/>
    </location>
</feature>
<dbReference type="Gene3D" id="3.90.180.10">
    <property type="entry name" value="Medium-chain alcohol dehydrogenases, catalytic domain"/>
    <property type="match status" value="1"/>
</dbReference>
<name>A0A382V815_9ZZZZ</name>
<sequence length="233" mass="24219">MKALVFGVEPEVDTPQGDAGRLTRNLAATPMGLREVDAPSLAGDDWMVLRTRLCGICGSDAKQVLMDYEDEGDNAMTALISFPQVLGHEVVATVESVGPAVTDIGPGRRVLLYPSLGCGPRGIDPVCPACTAGDFSLCHHFTDGRLTPGIHTGNSSDATGGFAEFLPAHRSMVVPVPDDVDDEVAVLADPFSVALHAVTRNPPPTDATVVVYGAGALGLSTLAVLAALYPSVR</sequence>
<evidence type="ECO:0000256" key="2">
    <source>
        <dbReference type="SAM" id="Phobius"/>
    </source>
</evidence>
<dbReference type="InterPro" id="IPR011032">
    <property type="entry name" value="GroES-like_sf"/>
</dbReference>
<dbReference type="Gene3D" id="3.40.50.720">
    <property type="entry name" value="NAD(P)-binding Rossmann-like Domain"/>
    <property type="match status" value="1"/>
</dbReference>
<dbReference type="PANTHER" id="PTHR43401:SF2">
    <property type="entry name" value="L-THREONINE 3-DEHYDROGENASE"/>
    <property type="match status" value="1"/>
</dbReference>
<dbReference type="SUPFAM" id="SSF50129">
    <property type="entry name" value="GroES-like"/>
    <property type="match status" value="1"/>
</dbReference>
<dbReference type="EMBL" id="UINC01149599">
    <property type="protein sequence ID" value="SVD42175.1"/>
    <property type="molecule type" value="Genomic_DNA"/>
</dbReference>
<dbReference type="PANTHER" id="PTHR43401">
    <property type="entry name" value="L-THREONINE 3-DEHYDROGENASE"/>
    <property type="match status" value="1"/>
</dbReference>
<dbReference type="AlphaFoldDB" id="A0A382V815"/>
<feature type="domain" description="Alcohol dehydrogenase-like N-terminal" evidence="3">
    <location>
        <begin position="43"/>
        <end position="178"/>
    </location>
</feature>
<keyword evidence="2" id="KW-1133">Transmembrane helix</keyword>
<feature type="transmembrane region" description="Helical" evidence="2">
    <location>
        <begin position="209"/>
        <end position="229"/>
    </location>
</feature>
<dbReference type="InterPro" id="IPR050129">
    <property type="entry name" value="Zn_alcohol_dh"/>
</dbReference>
<keyword evidence="1" id="KW-0560">Oxidoreductase</keyword>
<reference evidence="4" key="1">
    <citation type="submission" date="2018-05" db="EMBL/GenBank/DDBJ databases">
        <authorList>
            <person name="Lanie J.A."/>
            <person name="Ng W.-L."/>
            <person name="Kazmierczak K.M."/>
            <person name="Andrzejewski T.M."/>
            <person name="Davidsen T.M."/>
            <person name="Wayne K.J."/>
            <person name="Tettelin H."/>
            <person name="Glass J.I."/>
            <person name="Rusch D."/>
            <person name="Podicherti R."/>
            <person name="Tsui H.-C.T."/>
            <person name="Winkler M.E."/>
        </authorList>
    </citation>
    <scope>NUCLEOTIDE SEQUENCE</scope>
</reference>
<gene>
    <name evidence="4" type="ORF">METZ01_LOCUS395029</name>
</gene>
<dbReference type="GO" id="GO:0016491">
    <property type="term" value="F:oxidoreductase activity"/>
    <property type="evidence" value="ECO:0007669"/>
    <property type="project" value="UniProtKB-KW"/>
</dbReference>
<evidence type="ECO:0000313" key="4">
    <source>
        <dbReference type="EMBL" id="SVD42175.1"/>
    </source>
</evidence>
<proteinExistence type="predicted"/>
<evidence type="ECO:0000256" key="1">
    <source>
        <dbReference type="ARBA" id="ARBA00023002"/>
    </source>
</evidence>
<organism evidence="4">
    <name type="scientific">marine metagenome</name>
    <dbReference type="NCBI Taxonomy" id="408172"/>
    <lineage>
        <taxon>unclassified sequences</taxon>
        <taxon>metagenomes</taxon>
        <taxon>ecological metagenomes</taxon>
    </lineage>
</organism>
<keyword evidence="2" id="KW-0472">Membrane</keyword>
<evidence type="ECO:0000259" key="3">
    <source>
        <dbReference type="Pfam" id="PF08240"/>
    </source>
</evidence>
<protein>
    <recommendedName>
        <fullName evidence="3">Alcohol dehydrogenase-like N-terminal domain-containing protein</fullName>
    </recommendedName>
</protein>
<dbReference type="InterPro" id="IPR013154">
    <property type="entry name" value="ADH-like_N"/>
</dbReference>
<dbReference type="Pfam" id="PF08240">
    <property type="entry name" value="ADH_N"/>
    <property type="match status" value="1"/>
</dbReference>
<keyword evidence="2" id="KW-0812">Transmembrane</keyword>
<accession>A0A382V815</accession>